<evidence type="ECO:0008006" key="4">
    <source>
        <dbReference type="Google" id="ProtNLM"/>
    </source>
</evidence>
<name>A0ABU0ISN0_9CAUL</name>
<keyword evidence="3" id="KW-1185">Reference proteome</keyword>
<feature type="transmembrane region" description="Helical" evidence="1">
    <location>
        <begin position="89"/>
        <end position="108"/>
    </location>
</feature>
<feature type="transmembrane region" description="Helical" evidence="1">
    <location>
        <begin position="37"/>
        <end position="54"/>
    </location>
</feature>
<dbReference type="RefSeq" id="WP_307350088.1">
    <property type="nucleotide sequence ID" value="NZ_JAUSVS010000005.1"/>
</dbReference>
<feature type="transmembrane region" description="Helical" evidence="1">
    <location>
        <begin position="60"/>
        <end position="77"/>
    </location>
</feature>
<organism evidence="2 3">
    <name type="scientific">Caulobacter ginsengisoli</name>
    <dbReference type="NCBI Taxonomy" id="400775"/>
    <lineage>
        <taxon>Bacteria</taxon>
        <taxon>Pseudomonadati</taxon>
        <taxon>Pseudomonadota</taxon>
        <taxon>Alphaproteobacteria</taxon>
        <taxon>Caulobacterales</taxon>
        <taxon>Caulobacteraceae</taxon>
        <taxon>Caulobacter</taxon>
    </lineage>
</organism>
<feature type="transmembrane region" description="Helical" evidence="1">
    <location>
        <begin position="6"/>
        <end position="25"/>
    </location>
</feature>
<accession>A0ABU0ISN0</accession>
<keyword evidence="1" id="KW-0472">Membrane</keyword>
<dbReference type="Proteomes" id="UP001228905">
    <property type="component" value="Unassembled WGS sequence"/>
</dbReference>
<dbReference type="EMBL" id="JAUSVS010000005">
    <property type="protein sequence ID" value="MDQ0465018.1"/>
    <property type="molecule type" value="Genomic_DNA"/>
</dbReference>
<gene>
    <name evidence="2" type="ORF">QO010_002802</name>
</gene>
<evidence type="ECO:0000256" key="1">
    <source>
        <dbReference type="SAM" id="Phobius"/>
    </source>
</evidence>
<keyword evidence="1" id="KW-0812">Transmembrane</keyword>
<keyword evidence="1" id="KW-1133">Transmembrane helix</keyword>
<evidence type="ECO:0000313" key="2">
    <source>
        <dbReference type="EMBL" id="MDQ0465018.1"/>
    </source>
</evidence>
<comment type="caution">
    <text evidence="2">The sequence shown here is derived from an EMBL/GenBank/DDBJ whole genome shotgun (WGS) entry which is preliminary data.</text>
</comment>
<proteinExistence type="predicted"/>
<feature type="transmembrane region" description="Helical" evidence="1">
    <location>
        <begin position="120"/>
        <end position="145"/>
    </location>
</feature>
<sequence length="232" mass="23549">MSALLTVHIAAGTLSVLSGAGALTFRKGGAAHRMAGSVFAGAMTVMAVTAAALGKDVGNVVAGGLTIYMIGTGWMAVRRKENRSGLFEIAAFLAAALFALASAAGAVARLTGARESENPFIVVASLIISAALAGAAAGDLSVVLRRGLAGPQRIARHLWRMCFGLVIAVGSFAAQGADALPPVVPGPALLLGSLGLVLIVMAYWLVRVLFTNWRRPSPPTPRPGPGSLEATP</sequence>
<protein>
    <recommendedName>
        <fullName evidence="4">DUF2306 domain-containing protein</fullName>
    </recommendedName>
</protein>
<feature type="transmembrane region" description="Helical" evidence="1">
    <location>
        <begin position="188"/>
        <end position="206"/>
    </location>
</feature>
<reference evidence="2 3" key="1">
    <citation type="submission" date="2023-07" db="EMBL/GenBank/DDBJ databases">
        <title>Genomic Encyclopedia of Type Strains, Phase IV (KMG-IV): sequencing the most valuable type-strain genomes for metagenomic binning, comparative biology and taxonomic classification.</title>
        <authorList>
            <person name="Goeker M."/>
        </authorList>
    </citation>
    <scope>NUCLEOTIDE SEQUENCE [LARGE SCALE GENOMIC DNA]</scope>
    <source>
        <strain evidence="2 3">DSM 18695</strain>
    </source>
</reference>
<feature type="transmembrane region" description="Helical" evidence="1">
    <location>
        <begin position="157"/>
        <end position="176"/>
    </location>
</feature>
<evidence type="ECO:0000313" key="3">
    <source>
        <dbReference type="Proteomes" id="UP001228905"/>
    </source>
</evidence>